<sequence length="138" mass="15912">MIDIPKDKKIILTDGVCNLCNGIVLKIIKYDKKNTFLFANLQSETGKELTKYLGIDTKKIDAIILYEPGISYEIKSSAALKIMEDFGGIWRLSFIIKIFPVGFRDFIYDIIAKNRYKWFGKKESCMMPTPEIKTKFLP</sequence>
<name>A0A2S7W9W2_9FLAO</name>
<proteinExistence type="predicted"/>
<comment type="caution">
    <text evidence="1">The sequence shown here is derived from an EMBL/GenBank/DDBJ whole genome shotgun (WGS) entry which is preliminary data.</text>
</comment>
<dbReference type="RefSeq" id="WP_105045553.1">
    <property type="nucleotide sequence ID" value="NZ_CP150662.1"/>
</dbReference>
<dbReference type="AlphaFoldDB" id="A0A2S7W9W2"/>
<organism evidence="1 2">
    <name type="scientific">Polaribacter gangjinensis</name>
    <dbReference type="NCBI Taxonomy" id="574710"/>
    <lineage>
        <taxon>Bacteria</taxon>
        <taxon>Pseudomonadati</taxon>
        <taxon>Bacteroidota</taxon>
        <taxon>Flavobacteriia</taxon>
        <taxon>Flavobacteriales</taxon>
        <taxon>Flavobacteriaceae</taxon>
    </lineage>
</organism>
<accession>A0A2S7W9W2</accession>
<evidence type="ECO:0000313" key="1">
    <source>
        <dbReference type="EMBL" id="PQJ74405.1"/>
    </source>
</evidence>
<dbReference type="Pfam" id="PF04134">
    <property type="entry name" value="DCC1-like"/>
    <property type="match status" value="1"/>
</dbReference>
<dbReference type="InterPro" id="IPR007263">
    <property type="entry name" value="DCC1-like"/>
</dbReference>
<dbReference type="InterPro" id="IPR052927">
    <property type="entry name" value="DCC_oxidoreductase"/>
</dbReference>
<dbReference type="PANTHER" id="PTHR33639">
    <property type="entry name" value="THIOL-DISULFIDE OXIDOREDUCTASE DCC"/>
    <property type="match status" value="1"/>
</dbReference>
<dbReference type="OrthoDB" id="9785438at2"/>
<reference evidence="1 2" key="1">
    <citation type="submission" date="2016-12" db="EMBL/GenBank/DDBJ databases">
        <title>Trade-off between light-utilization and light-protection in marine flavobacteria.</title>
        <authorList>
            <person name="Kumagai Y."/>
            <person name="Yoshizawa S."/>
            <person name="Kogure K."/>
            <person name="Iwasaki W."/>
        </authorList>
    </citation>
    <scope>NUCLEOTIDE SEQUENCE [LARGE SCALE GENOMIC DNA]</scope>
    <source>
        <strain evidence="1 2">KCTC 22729</strain>
    </source>
</reference>
<dbReference type="Proteomes" id="UP000237608">
    <property type="component" value="Unassembled WGS sequence"/>
</dbReference>
<dbReference type="PANTHER" id="PTHR33639:SF2">
    <property type="entry name" value="DUF393 DOMAIN-CONTAINING PROTEIN"/>
    <property type="match status" value="1"/>
</dbReference>
<protein>
    <submittedName>
        <fullName evidence="1">Thiol-disulfide oxidoreductase</fullName>
    </submittedName>
</protein>
<dbReference type="GO" id="GO:0015035">
    <property type="term" value="F:protein-disulfide reductase activity"/>
    <property type="evidence" value="ECO:0007669"/>
    <property type="project" value="InterPro"/>
</dbReference>
<gene>
    <name evidence="1" type="ORF">BTO13_03585</name>
</gene>
<keyword evidence="2" id="KW-1185">Reference proteome</keyword>
<dbReference type="EMBL" id="MSCL01000001">
    <property type="protein sequence ID" value="PQJ74405.1"/>
    <property type="molecule type" value="Genomic_DNA"/>
</dbReference>
<evidence type="ECO:0000313" key="2">
    <source>
        <dbReference type="Proteomes" id="UP000237608"/>
    </source>
</evidence>